<evidence type="ECO:0000256" key="4">
    <source>
        <dbReference type="ARBA" id="ARBA00022723"/>
    </source>
</evidence>
<name>A0A0F7RUE2_9BASI</name>
<keyword evidence="4" id="KW-0479">Metal-binding</keyword>
<evidence type="ECO:0000256" key="7">
    <source>
        <dbReference type="ARBA" id="ARBA00022975"/>
    </source>
</evidence>
<dbReference type="GO" id="GO:0006207">
    <property type="term" value="P:'de novo' pyrimidine nucleobase biosynthetic process"/>
    <property type="evidence" value="ECO:0007669"/>
    <property type="project" value="TreeGrafter"/>
</dbReference>
<dbReference type="Pfam" id="PF01979">
    <property type="entry name" value="Amidohydro_1"/>
    <property type="match status" value="1"/>
</dbReference>
<dbReference type="EMBL" id="LK056652">
    <property type="protein sequence ID" value="CDR87179.1"/>
    <property type="molecule type" value="Genomic_DNA"/>
</dbReference>
<gene>
    <name evidence="10" type="primary">SSCI35790.1</name>
    <name evidence="9" type="ORF">SPSC_00305</name>
</gene>
<dbReference type="Proteomes" id="UP000242770">
    <property type="component" value="Unassembled WGS sequence"/>
</dbReference>
<evidence type="ECO:0000313" key="10">
    <source>
        <dbReference type="EMBL" id="CDS00110.1"/>
    </source>
</evidence>
<evidence type="ECO:0000259" key="8">
    <source>
        <dbReference type="Pfam" id="PF01979"/>
    </source>
</evidence>
<feature type="domain" description="Amidohydrolase-related" evidence="8">
    <location>
        <begin position="8"/>
        <end position="258"/>
    </location>
</feature>
<protein>
    <recommendedName>
        <fullName evidence="3">dihydroorotase</fullName>
        <ecNumber evidence="3">3.5.2.3</ecNumber>
    </recommendedName>
</protein>
<dbReference type="PANTHER" id="PTHR43137:SF1">
    <property type="entry name" value="DIHYDROOROTASE"/>
    <property type="match status" value="1"/>
</dbReference>
<dbReference type="InterPro" id="IPR006680">
    <property type="entry name" value="Amidohydro-rel"/>
</dbReference>
<evidence type="ECO:0000313" key="9">
    <source>
        <dbReference type="EMBL" id="CDR87179.1"/>
    </source>
</evidence>
<comment type="pathway">
    <text evidence="1">Pyrimidine metabolism; UMP biosynthesis via de novo pathway; (S)-dihydroorotate from bicarbonate: step 3/3.</text>
</comment>
<dbReference type="PROSITE" id="PS00482">
    <property type="entry name" value="DIHYDROOROTASE_1"/>
    <property type="match status" value="1"/>
</dbReference>
<evidence type="ECO:0000256" key="1">
    <source>
        <dbReference type="ARBA" id="ARBA00004880"/>
    </source>
</evidence>
<dbReference type="PROSITE" id="PS00483">
    <property type="entry name" value="DIHYDROOROTASE_2"/>
    <property type="match status" value="1"/>
</dbReference>
<dbReference type="OrthoDB" id="1670005at2759"/>
<organism evidence="10 11">
    <name type="scientific">Sporisorium scitamineum</name>
    <dbReference type="NCBI Taxonomy" id="49012"/>
    <lineage>
        <taxon>Eukaryota</taxon>
        <taxon>Fungi</taxon>
        <taxon>Dikarya</taxon>
        <taxon>Basidiomycota</taxon>
        <taxon>Ustilaginomycotina</taxon>
        <taxon>Ustilaginomycetes</taxon>
        <taxon>Ustilaginales</taxon>
        <taxon>Ustilaginaceae</taxon>
        <taxon>Sporisorium</taxon>
    </lineage>
</organism>
<reference evidence="11" key="2">
    <citation type="submission" date="2014-06" db="EMBL/GenBank/DDBJ databases">
        <authorList>
            <person name="Berkman P.J."/>
        </authorList>
    </citation>
    <scope>NUCLEOTIDE SEQUENCE [LARGE SCALE GENOMIC DNA]</scope>
</reference>
<evidence type="ECO:0000256" key="2">
    <source>
        <dbReference type="ARBA" id="ARBA00005631"/>
    </source>
</evidence>
<reference evidence="10" key="1">
    <citation type="submission" date="2014-06" db="EMBL/GenBank/DDBJ databases">
        <authorList>
            <person name="Berkman J.Paul."/>
        </authorList>
    </citation>
    <scope>NUCLEOTIDE SEQUENCE [LARGE SCALE GENOMIC DNA]</scope>
</reference>
<dbReference type="Gene3D" id="3.20.20.140">
    <property type="entry name" value="Metal-dependent hydrolases"/>
    <property type="match status" value="1"/>
</dbReference>
<dbReference type="PANTHER" id="PTHR43137">
    <property type="entry name" value="DIHYDROOROTASE"/>
    <property type="match status" value="1"/>
</dbReference>
<dbReference type="STRING" id="49012.A0A0F7RUE2"/>
<dbReference type="GO" id="GO:0044205">
    <property type="term" value="P:'de novo' UMP biosynthetic process"/>
    <property type="evidence" value="ECO:0007669"/>
    <property type="project" value="UniProtKB-UniPathway"/>
</dbReference>
<dbReference type="GO" id="GO:0005737">
    <property type="term" value="C:cytoplasm"/>
    <property type="evidence" value="ECO:0007669"/>
    <property type="project" value="TreeGrafter"/>
</dbReference>
<evidence type="ECO:0000313" key="11">
    <source>
        <dbReference type="Proteomes" id="UP000242770"/>
    </source>
</evidence>
<dbReference type="AlphaFoldDB" id="A0A0F7RUE2"/>
<keyword evidence="6" id="KW-0862">Zinc</keyword>
<dbReference type="InterPro" id="IPR004721">
    <property type="entry name" value="DHOdimr"/>
</dbReference>
<proteinExistence type="inferred from homology"/>
<dbReference type="CDD" id="cd01294">
    <property type="entry name" value="DHOase"/>
    <property type="match status" value="1"/>
</dbReference>
<evidence type="ECO:0000256" key="3">
    <source>
        <dbReference type="ARBA" id="ARBA00012860"/>
    </source>
</evidence>
<dbReference type="GO" id="GO:0046872">
    <property type="term" value="F:metal ion binding"/>
    <property type="evidence" value="ECO:0007669"/>
    <property type="project" value="UniProtKB-KW"/>
</dbReference>
<keyword evidence="7" id="KW-0665">Pyrimidine biosynthesis</keyword>
<keyword evidence="5" id="KW-0378">Hydrolase</keyword>
<dbReference type="EC" id="3.5.2.3" evidence="3"/>
<dbReference type="InterPro" id="IPR002195">
    <property type="entry name" value="Dihydroorotase_CS"/>
</dbReference>
<dbReference type="UniPathway" id="UPA00070">
    <property type="reaction ID" value="UER00117"/>
</dbReference>
<dbReference type="GO" id="GO:0004151">
    <property type="term" value="F:dihydroorotase activity"/>
    <property type="evidence" value="ECO:0007669"/>
    <property type="project" value="UniProtKB-EC"/>
</dbReference>
<comment type="similarity">
    <text evidence="2">Belongs to the metallo-dependent hydrolases superfamily. DHOase family. Class II DHOase subfamily.</text>
</comment>
<dbReference type="PIRSF" id="PIRSF001237">
    <property type="entry name" value="DHOdimr"/>
    <property type="match status" value="1"/>
</dbReference>
<evidence type="ECO:0000256" key="6">
    <source>
        <dbReference type="ARBA" id="ARBA00022833"/>
    </source>
</evidence>
<dbReference type="InterPro" id="IPR032466">
    <property type="entry name" value="Metal_Hydrolase"/>
</dbReference>
<dbReference type="SUPFAM" id="SSF51556">
    <property type="entry name" value="Metallo-dependent hydrolases"/>
    <property type="match status" value="1"/>
</dbReference>
<dbReference type="FunFam" id="3.20.20.140:FF:000071">
    <property type="entry name" value="Dihydroorotase, homodimeric type, variant"/>
    <property type="match status" value="1"/>
</dbReference>
<sequence>MSAQEITIPAPADFHVHLRQGKMSELVTPHVAQGGVSLAYVMPNLVPPITSAQQATEYLESLRSLAPSTKFVGTLYLSPKLTAAEIAKAAQNGVRGVKSYPRGVTTNSDSGIEDYETYYPIFEEMQKHDMILNLHGEVPSNADAGICVLNAEEKFLKHLFKMHRRFPKLKIVLEHATTRKAVEAVKQCGDTVGCTITPHHLELIVDDWAGKPLNLCKPVAKYPDDRQALRDVVREGHPRFFLGSDSAPHPLASKYPSAVTHGAPGTKASASCGDDDLEPTGVVSCGCAAGVYTSSILVPLCATLLEGFGALDQLANYVSLNGRRFYGYDGEQELSQGSIKLRKVGKTLSSSSSEEVVARVPAVYVHPEFREVSDSDAGKVQVVPFWAGKRLGWEIVRS</sequence>
<reference evidence="9" key="3">
    <citation type="submission" date="2014-06" db="EMBL/GenBank/DDBJ databases">
        <authorList>
            <person name="Ju J."/>
            <person name="Zhang J."/>
        </authorList>
    </citation>
    <scope>NUCLEOTIDE SEQUENCE</scope>
    <source>
        <strain evidence="9">SscI8</strain>
    </source>
</reference>
<dbReference type="EMBL" id="CCFA01002007">
    <property type="protein sequence ID" value="CDS00110.1"/>
    <property type="molecule type" value="Genomic_DNA"/>
</dbReference>
<evidence type="ECO:0000256" key="5">
    <source>
        <dbReference type="ARBA" id="ARBA00022801"/>
    </source>
</evidence>
<keyword evidence="11" id="KW-1185">Reference proteome</keyword>
<dbReference type="HAMAP" id="MF_00219">
    <property type="entry name" value="PyrC_classII"/>
    <property type="match status" value="1"/>
</dbReference>
<accession>A0A0F7RUE2</accession>